<feature type="non-terminal residue" evidence="2">
    <location>
        <position position="1"/>
    </location>
</feature>
<feature type="compositionally biased region" description="Polar residues" evidence="1">
    <location>
        <begin position="16"/>
        <end position="27"/>
    </location>
</feature>
<evidence type="ECO:0000313" key="3">
    <source>
        <dbReference type="Proteomes" id="UP001276659"/>
    </source>
</evidence>
<evidence type="ECO:0000313" key="2">
    <source>
        <dbReference type="EMBL" id="KAK3173760.1"/>
    </source>
</evidence>
<dbReference type="Proteomes" id="UP001276659">
    <property type="component" value="Unassembled WGS sequence"/>
</dbReference>
<keyword evidence="3" id="KW-1185">Reference proteome</keyword>
<dbReference type="AlphaFoldDB" id="A0AAD9Z971"/>
<accession>A0AAD9Z971</accession>
<protein>
    <submittedName>
        <fullName evidence="2">Uncharacterized protein</fullName>
    </submittedName>
</protein>
<feature type="region of interest" description="Disordered" evidence="1">
    <location>
        <begin position="1"/>
        <end position="29"/>
    </location>
</feature>
<dbReference type="EMBL" id="JASNWA010000007">
    <property type="protein sequence ID" value="KAK3173760.1"/>
    <property type="molecule type" value="Genomic_DNA"/>
</dbReference>
<organism evidence="2 3">
    <name type="scientific">Lepraria neglecta</name>
    <dbReference type="NCBI Taxonomy" id="209136"/>
    <lineage>
        <taxon>Eukaryota</taxon>
        <taxon>Fungi</taxon>
        <taxon>Dikarya</taxon>
        <taxon>Ascomycota</taxon>
        <taxon>Pezizomycotina</taxon>
        <taxon>Lecanoromycetes</taxon>
        <taxon>OSLEUM clade</taxon>
        <taxon>Lecanoromycetidae</taxon>
        <taxon>Lecanorales</taxon>
        <taxon>Lecanorineae</taxon>
        <taxon>Stereocaulaceae</taxon>
        <taxon>Lepraria</taxon>
    </lineage>
</organism>
<proteinExistence type="predicted"/>
<gene>
    <name evidence="2" type="ORF">OEA41_007092</name>
</gene>
<sequence length="275" mass="30969">RLLEKRSQLEGDDENSLSGQSSRSSMTLVVGNADYGKLADGKKTGKNESDEDIVFDGDSRKHRANHPPQPFVQLCPHQQLSFERLKRIVGLPEFKESGERVDVITAGPSFHSQRVSKGDGSFACQPNTNSKNRLWGWGSYTYRQNHLFAESGLELSFHWWIRLRNDSGVPYTLLQLQAWLSSANVWLCPHTKLSDADVVEKIFSLIEPKYKAPDPVEAYEKLHPFNGEGKKCAQCHSTIRIFGSKLCRIDVTRFLGKGSSAHGRQWLAQCGVDKH</sequence>
<comment type="caution">
    <text evidence="2">The sequence shown here is derived from an EMBL/GenBank/DDBJ whole genome shotgun (WGS) entry which is preliminary data.</text>
</comment>
<evidence type="ECO:0000256" key="1">
    <source>
        <dbReference type="SAM" id="MobiDB-lite"/>
    </source>
</evidence>
<reference evidence="2" key="1">
    <citation type="submission" date="2022-11" db="EMBL/GenBank/DDBJ databases">
        <title>Chromosomal genome sequence assembly and mating type (MAT) locus characterization of the leprose asexual lichenized fungus Lepraria neglecta (Nyl.) Erichsen.</title>
        <authorList>
            <person name="Allen J.L."/>
            <person name="Pfeffer B."/>
        </authorList>
    </citation>
    <scope>NUCLEOTIDE SEQUENCE</scope>
    <source>
        <strain evidence="2">Allen 5258</strain>
    </source>
</reference>
<name>A0AAD9Z971_9LECA</name>